<evidence type="ECO:0000313" key="8">
    <source>
        <dbReference type="EMBL" id="CAL1370693.1"/>
    </source>
</evidence>
<evidence type="ECO:0000256" key="2">
    <source>
        <dbReference type="ARBA" id="ARBA00023015"/>
    </source>
</evidence>
<dbReference type="PRINTS" id="PR00404">
    <property type="entry name" value="MADSDOMAIN"/>
</dbReference>
<proteinExistence type="predicted"/>
<dbReference type="SMART" id="SM00432">
    <property type="entry name" value="MADS"/>
    <property type="match status" value="1"/>
</dbReference>
<dbReference type="AlphaFoldDB" id="A0AAV2DBX1"/>
<sequence>MRKKVKLTWIENEAARKASLRKRRPGLLKSVSELTTLCGLEGMCLIYGPGEEHPTVWPSHEVAEQLLKRFLSLPEIERSKKMTNQEGYLHDAILKAQENHRKELRKLQNMELSWLMDEVHHGKGLQKLEPFQLSYLGWLIQEKIQEIRKRIELGGPIPQDGAEVVEEQEDRKPELGRDGDDAGSGMAPADDGRRCEMELFPGGGGSGGH</sequence>
<name>A0AAV2DBX1_9ROSI</name>
<evidence type="ECO:0000256" key="3">
    <source>
        <dbReference type="ARBA" id="ARBA00023125"/>
    </source>
</evidence>
<protein>
    <recommendedName>
        <fullName evidence="7">MADS-box domain-containing protein</fullName>
    </recommendedName>
</protein>
<evidence type="ECO:0000313" key="9">
    <source>
        <dbReference type="Proteomes" id="UP001497516"/>
    </source>
</evidence>
<dbReference type="GO" id="GO:0000978">
    <property type="term" value="F:RNA polymerase II cis-regulatory region sequence-specific DNA binding"/>
    <property type="evidence" value="ECO:0007669"/>
    <property type="project" value="TreeGrafter"/>
</dbReference>
<dbReference type="GO" id="GO:0046983">
    <property type="term" value="F:protein dimerization activity"/>
    <property type="evidence" value="ECO:0007669"/>
    <property type="project" value="InterPro"/>
</dbReference>
<dbReference type="InterPro" id="IPR002100">
    <property type="entry name" value="TF_MADSbox"/>
</dbReference>
<keyword evidence="5" id="KW-0539">Nucleus</keyword>
<evidence type="ECO:0000256" key="6">
    <source>
        <dbReference type="SAM" id="MobiDB-lite"/>
    </source>
</evidence>
<dbReference type="GO" id="GO:0005634">
    <property type="term" value="C:nucleus"/>
    <property type="evidence" value="ECO:0007669"/>
    <property type="project" value="UniProtKB-SubCell"/>
</dbReference>
<feature type="region of interest" description="Disordered" evidence="6">
    <location>
        <begin position="155"/>
        <end position="209"/>
    </location>
</feature>
<keyword evidence="9" id="KW-1185">Reference proteome</keyword>
<evidence type="ECO:0000256" key="4">
    <source>
        <dbReference type="ARBA" id="ARBA00023163"/>
    </source>
</evidence>
<dbReference type="Gene3D" id="3.40.1810.10">
    <property type="entry name" value="Transcription factor, MADS-box"/>
    <property type="match status" value="1"/>
</dbReference>
<dbReference type="CDD" id="cd00266">
    <property type="entry name" value="MADS_SRF_like"/>
    <property type="match status" value="1"/>
</dbReference>
<dbReference type="InterPro" id="IPR036879">
    <property type="entry name" value="TF_MADSbox_sf"/>
</dbReference>
<dbReference type="GO" id="GO:0045944">
    <property type="term" value="P:positive regulation of transcription by RNA polymerase II"/>
    <property type="evidence" value="ECO:0007669"/>
    <property type="project" value="InterPro"/>
</dbReference>
<feature type="domain" description="MADS-box" evidence="7">
    <location>
        <begin position="1"/>
        <end position="48"/>
    </location>
</feature>
<dbReference type="GO" id="GO:0000981">
    <property type="term" value="F:DNA-binding transcription factor activity, RNA polymerase II-specific"/>
    <property type="evidence" value="ECO:0007669"/>
    <property type="project" value="InterPro"/>
</dbReference>
<dbReference type="PANTHER" id="PTHR11945:SF521">
    <property type="entry name" value="AGAMOUS-LIKE 48-RELATED"/>
    <property type="match status" value="1"/>
</dbReference>
<gene>
    <name evidence="8" type="ORF">LTRI10_LOCUS12800</name>
</gene>
<evidence type="ECO:0000256" key="1">
    <source>
        <dbReference type="ARBA" id="ARBA00004123"/>
    </source>
</evidence>
<dbReference type="Proteomes" id="UP001497516">
    <property type="component" value="Chromosome 2"/>
</dbReference>
<accession>A0AAV2DBX1</accession>
<feature type="compositionally biased region" description="Basic and acidic residues" evidence="6">
    <location>
        <begin position="169"/>
        <end position="180"/>
    </location>
</feature>
<dbReference type="InterPro" id="IPR033897">
    <property type="entry name" value="SRF-like_MADS-box"/>
</dbReference>
<evidence type="ECO:0000259" key="7">
    <source>
        <dbReference type="PROSITE" id="PS50066"/>
    </source>
</evidence>
<keyword evidence="3" id="KW-0238">DNA-binding</keyword>
<dbReference type="Pfam" id="PF00319">
    <property type="entry name" value="SRF-TF"/>
    <property type="match status" value="1"/>
</dbReference>
<dbReference type="PROSITE" id="PS50066">
    <property type="entry name" value="MADS_BOX_2"/>
    <property type="match status" value="1"/>
</dbReference>
<dbReference type="PANTHER" id="PTHR11945">
    <property type="entry name" value="MADS BOX PROTEIN"/>
    <property type="match status" value="1"/>
</dbReference>
<reference evidence="8 9" key="1">
    <citation type="submission" date="2024-04" db="EMBL/GenBank/DDBJ databases">
        <authorList>
            <person name="Fracassetti M."/>
        </authorList>
    </citation>
    <scope>NUCLEOTIDE SEQUENCE [LARGE SCALE GENOMIC DNA]</scope>
</reference>
<keyword evidence="2" id="KW-0805">Transcription regulation</keyword>
<dbReference type="SUPFAM" id="SSF55455">
    <property type="entry name" value="SRF-like"/>
    <property type="match status" value="1"/>
</dbReference>
<comment type="subcellular location">
    <subcellularLocation>
        <location evidence="1">Nucleus</location>
    </subcellularLocation>
</comment>
<keyword evidence="4" id="KW-0804">Transcription</keyword>
<evidence type="ECO:0000256" key="5">
    <source>
        <dbReference type="ARBA" id="ARBA00023242"/>
    </source>
</evidence>
<organism evidence="8 9">
    <name type="scientific">Linum trigynum</name>
    <dbReference type="NCBI Taxonomy" id="586398"/>
    <lineage>
        <taxon>Eukaryota</taxon>
        <taxon>Viridiplantae</taxon>
        <taxon>Streptophyta</taxon>
        <taxon>Embryophyta</taxon>
        <taxon>Tracheophyta</taxon>
        <taxon>Spermatophyta</taxon>
        <taxon>Magnoliopsida</taxon>
        <taxon>eudicotyledons</taxon>
        <taxon>Gunneridae</taxon>
        <taxon>Pentapetalae</taxon>
        <taxon>rosids</taxon>
        <taxon>fabids</taxon>
        <taxon>Malpighiales</taxon>
        <taxon>Linaceae</taxon>
        <taxon>Linum</taxon>
    </lineage>
</organism>
<dbReference type="EMBL" id="OZ034815">
    <property type="protein sequence ID" value="CAL1370693.1"/>
    <property type="molecule type" value="Genomic_DNA"/>
</dbReference>